<organism evidence="1">
    <name type="scientific">viral metagenome</name>
    <dbReference type="NCBI Taxonomy" id="1070528"/>
    <lineage>
        <taxon>unclassified sequences</taxon>
        <taxon>metagenomes</taxon>
        <taxon>organismal metagenomes</taxon>
    </lineage>
</organism>
<dbReference type="InterPro" id="IPR011101">
    <property type="entry name" value="DUF5131"/>
</dbReference>
<protein>
    <submittedName>
        <fullName evidence="1">Uncharacterized protein</fullName>
    </submittedName>
</protein>
<sequence>MPENIDRPMPDNVFLGVSITGENMDFNKWPTLCEAKVKLKFISFEPILSPLWMITDFKTEMPSWVIMGRLTGHGKAHNPSRDDIVEMTRYFQKHRVRVFQKHNLNELMGHPLIQEMP</sequence>
<accession>A0A6H1ZE02</accession>
<evidence type="ECO:0000313" key="1">
    <source>
        <dbReference type="EMBL" id="QJA46143.1"/>
    </source>
</evidence>
<dbReference type="EMBL" id="MT144003">
    <property type="protein sequence ID" value="QJA46143.1"/>
    <property type="molecule type" value="Genomic_DNA"/>
</dbReference>
<dbReference type="Pfam" id="PF07505">
    <property type="entry name" value="DUF5131"/>
    <property type="match status" value="1"/>
</dbReference>
<dbReference type="AlphaFoldDB" id="A0A6H1ZE02"/>
<gene>
    <name evidence="1" type="ORF">TM448A00317_0045</name>
</gene>
<proteinExistence type="predicted"/>
<name>A0A6H1ZE02_9ZZZZ</name>
<reference evidence="1" key="1">
    <citation type="submission" date="2020-03" db="EMBL/GenBank/DDBJ databases">
        <title>The deep terrestrial virosphere.</title>
        <authorList>
            <person name="Holmfeldt K."/>
            <person name="Nilsson E."/>
            <person name="Simone D."/>
            <person name="Lopez-Fernandez M."/>
            <person name="Wu X."/>
            <person name="de Brujin I."/>
            <person name="Lundin D."/>
            <person name="Andersson A."/>
            <person name="Bertilsson S."/>
            <person name="Dopson M."/>
        </authorList>
    </citation>
    <scope>NUCLEOTIDE SEQUENCE</scope>
    <source>
        <strain evidence="1">TM448A00317</strain>
    </source>
</reference>